<comment type="caution">
    <text evidence="7">The sequence shown here is derived from an EMBL/GenBank/DDBJ whole genome shotgun (WGS) entry which is preliminary data.</text>
</comment>
<dbReference type="InterPro" id="IPR052706">
    <property type="entry name" value="Membrane-Transporter-like"/>
</dbReference>
<dbReference type="Gene3D" id="3.30.750.24">
    <property type="entry name" value="STAS domain"/>
    <property type="match status" value="1"/>
</dbReference>
<dbReference type="InterPro" id="IPR011547">
    <property type="entry name" value="SLC26A/SulP_dom"/>
</dbReference>
<evidence type="ECO:0000256" key="5">
    <source>
        <dbReference type="SAM" id="Phobius"/>
    </source>
</evidence>
<evidence type="ECO:0000259" key="6">
    <source>
        <dbReference type="PROSITE" id="PS50801"/>
    </source>
</evidence>
<dbReference type="Proteomes" id="UP001166251">
    <property type="component" value="Unassembled WGS sequence"/>
</dbReference>
<evidence type="ECO:0000256" key="4">
    <source>
        <dbReference type="ARBA" id="ARBA00023136"/>
    </source>
</evidence>
<feature type="transmembrane region" description="Helical" evidence="5">
    <location>
        <begin position="318"/>
        <end position="337"/>
    </location>
</feature>
<evidence type="ECO:0000256" key="1">
    <source>
        <dbReference type="ARBA" id="ARBA00004141"/>
    </source>
</evidence>
<evidence type="ECO:0000313" key="7">
    <source>
        <dbReference type="EMBL" id="MBW8190202.1"/>
    </source>
</evidence>
<evidence type="ECO:0000313" key="8">
    <source>
        <dbReference type="Proteomes" id="UP001166251"/>
    </source>
</evidence>
<feature type="transmembrane region" description="Helical" evidence="5">
    <location>
        <begin position="375"/>
        <end position="406"/>
    </location>
</feature>
<dbReference type="RefSeq" id="WP_220102883.1">
    <property type="nucleotide sequence ID" value="NZ_JAHZSS010000003.1"/>
</dbReference>
<dbReference type="PROSITE" id="PS50801">
    <property type="entry name" value="STAS"/>
    <property type="match status" value="1"/>
</dbReference>
<keyword evidence="8" id="KW-1185">Reference proteome</keyword>
<dbReference type="Pfam" id="PF00916">
    <property type="entry name" value="Sulfate_transp"/>
    <property type="match status" value="1"/>
</dbReference>
<dbReference type="SUPFAM" id="SSF52091">
    <property type="entry name" value="SpoIIaa-like"/>
    <property type="match status" value="1"/>
</dbReference>
<organism evidence="7 8">
    <name type="scientific">Neiella holothuriorum</name>
    <dbReference type="NCBI Taxonomy" id="2870530"/>
    <lineage>
        <taxon>Bacteria</taxon>
        <taxon>Pseudomonadati</taxon>
        <taxon>Pseudomonadota</taxon>
        <taxon>Gammaproteobacteria</taxon>
        <taxon>Alteromonadales</taxon>
        <taxon>Echinimonadaceae</taxon>
        <taxon>Neiella</taxon>
    </lineage>
</organism>
<feature type="transmembrane region" description="Helical" evidence="5">
    <location>
        <begin position="343"/>
        <end position="363"/>
    </location>
</feature>
<keyword evidence="4 5" id="KW-0472">Membrane</keyword>
<dbReference type="PANTHER" id="PTHR43310">
    <property type="entry name" value="SULFATE TRANSPORTER YBAR-RELATED"/>
    <property type="match status" value="1"/>
</dbReference>
<feature type="transmembrane region" description="Helical" evidence="5">
    <location>
        <begin position="242"/>
        <end position="267"/>
    </location>
</feature>
<dbReference type="EMBL" id="JAHZSS010000003">
    <property type="protein sequence ID" value="MBW8190202.1"/>
    <property type="molecule type" value="Genomic_DNA"/>
</dbReference>
<comment type="subcellular location">
    <subcellularLocation>
        <location evidence="1">Membrane</location>
        <topology evidence="1">Multi-pass membrane protein</topology>
    </subcellularLocation>
</comment>
<proteinExistence type="predicted"/>
<sequence length="523" mass="55873">MLFQLVMKHQANAKSDILSGLTVALALVPEAVAFAFIAGVHPLVGLYAAFMVGLITATFGGRPGMISGATGALAVVMVALVAQAERQFGDGAGLQYLLAAVVLMGIIQFSAGALKLGKFIRIVPHPVMLGFVNGLAIVIFLAQLPQLQSFTPEGKWGWAFGDWLTGMSMFWMAGLIALTMVITWGLPKITKAIPSALVAIVVCSLLVIGLDIDTKRVGDLASIAGGLPSFAVPMIDLNLETLMFIAPYSIIFAAIGLIESLLTLTVIDEMTETRGRGNKECMAQGAANIVTGFFGGMGGCAMIGQSMINVNAGGRGRLSGIAAALFLLSFILFASPLIEQIPIAALTGVMFMVVVGTFEWSSLRIMNRIPRHDAFVLVLVSGVTVFTDLAVAVVVGVIVAALVFAWEHAKHIRASTYTDENGWKIYELTGPLFFSAISDFKDLFDPKNDPKDVVIEFKNSRVCDHSALEAIDTIAERYNSAGKTIHLRHLSPECRKLLKRAGTLVEVNVLEDPNYKVAVDELA</sequence>
<dbReference type="PANTHER" id="PTHR43310:SF1">
    <property type="entry name" value="SULFATE TRANSPORTER YBAR-RELATED"/>
    <property type="match status" value="1"/>
</dbReference>
<dbReference type="InterPro" id="IPR002645">
    <property type="entry name" value="STAS_dom"/>
</dbReference>
<feature type="transmembrane region" description="Helical" evidence="5">
    <location>
        <begin position="126"/>
        <end position="144"/>
    </location>
</feature>
<name>A0ABS7ECZ4_9GAMM</name>
<dbReference type="InterPro" id="IPR036513">
    <property type="entry name" value="STAS_dom_sf"/>
</dbReference>
<feature type="transmembrane region" description="Helical" evidence="5">
    <location>
        <begin position="193"/>
        <end position="212"/>
    </location>
</feature>
<protein>
    <submittedName>
        <fullName evidence="7">SulP family inorganic anion transporter</fullName>
    </submittedName>
</protein>
<evidence type="ECO:0000256" key="3">
    <source>
        <dbReference type="ARBA" id="ARBA00022989"/>
    </source>
</evidence>
<keyword evidence="3 5" id="KW-1133">Transmembrane helix</keyword>
<feature type="transmembrane region" description="Helical" evidence="5">
    <location>
        <begin position="66"/>
        <end position="84"/>
    </location>
</feature>
<gene>
    <name evidence="7" type="ORF">K0504_04060</name>
</gene>
<keyword evidence="2 5" id="KW-0812">Transmembrane</keyword>
<feature type="domain" description="STAS" evidence="6">
    <location>
        <begin position="413"/>
        <end position="523"/>
    </location>
</feature>
<reference evidence="7" key="1">
    <citation type="submission" date="2021-07" db="EMBL/GenBank/DDBJ databases">
        <title>Neiella marina sp. nov., isolated from the intestinal content of sea cucumber Apostichopus japonicus.</title>
        <authorList>
            <person name="Bai X."/>
        </authorList>
    </citation>
    <scope>NUCLEOTIDE SEQUENCE</scope>
    <source>
        <strain evidence="7">126</strain>
    </source>
</reference>
<evidence type="ECO:0000256" key="2">
    <source>
        <dbReference type="ARBA" id="ARBA00022692"/>
    </source>
</evidence>
<dbReference type="Pfam" id="PF01740">
    <property type="entry name" value="STAS"/>
    <property type="match status" value="1"/>
</dbReference>
<accession>A0ABS7ECZ4</accession>
<feature type="transmembrane region" description="Helical" evidence="5">
    <location>
        <begin position="96"/>
        <end position="114"/>
    </location>
</feature>
<feature type="transmembrane region" description="Helical" evidence="5">
    <location>
        <begin position="164"/>
        <end position="186"/>
    </location>
</feature>
<dbReference type="CDD" id="cd07042">
    <property type="entry name" value="STAS_SulP_like_sulfate_transporter"/>
    <property type="match status" value="1"/>
</dbReference>